<protein>
    <submittedName>
        <fullName evidence="2">Uncharacterized protein</fullName>
    </submittedName>
</protein>
<reference evidence="2 3" key="1">
    <citation type="journal article" date="2013" name="Genome Announc.">
        <title>Draft Genome Sequence of the Psychrophilic and Alkaliphilic Rhodonellum psychrophilum Strain GCM71T.</title>
        <authorList>
            <person name="Hauptmann A.L."/>
            <person name="Glaring M.A."/>
            <person name="Hallin P.F."/>
            <person name="Prieme A."/>
            <person name="Stougaard P."/>
        </authorList>
    </citation>
    <scope>NUCLEOTIDE SEQUENCE [LARGE SCALE GENOMIC DNA]</scope>
    <source>
        <strain evidence="2 3">GCM71</strain>
    </source>
</reference>
<evidence type="ECO:0000313" key="3">
    <source>
        <dbReference type="Proteomes" id="UP000016843"/>
    </source>
</evidence>
<organism evidence="2 3">
    <name type="scientific">Rhodonellum psychrophilum GCM71 = DSM 17998</name>
    <dbReference type="NCBI Taxonomy" id="1123057"/>
    <lineage>
        <taxon>Bacteria</taxon>
        <taxon>Pseudomonadati</taxon>
        <taxon>Bacteroidota</taxon>
        <taxon>Cytophagia</taxon>
        <taxon>Cytophagales</taxon>
        <taxon>Cytophagaceae</taxon>
        <taxon>Rhodonellum</taxon>
    </lineage>
</organism>
<keyword evidence="1" id="KW-0812">Transmembrane</keyword>
<comment type="caution">
    <text evidence="2">The sequence shown here is derived from an EMBL/GenBank/DDBJ whole genome shotgun (WGS) entry which is preliminary data.</text>
</comment>
<keyword evidence="3" id="KW-1185">Reference proteome</keyword>
<name>U5BY55_9BACT</name>
<keyword evidence="1" id="KW-1133">Transmembrane helix</keyword>
<gene>
    <name evidence="2" type="ORF">P872_17900</name>
</gene>
<proteinExistence type="predicted"/>
<keyword evidence="1" id="KW-0472">Membrane</keyword>
<evidence type="ECO:0000256" key="1">
    <source>
        <dbReference type="SAM" id="Phobius"/>
    </source>
</evidence>
<dbReference type="Proteomes" id="UP000016843">
    <property type="component" value="Unassembled WGS sequence"/>
</dbReference>
<dbReference type="EMBL" id="AWXR01000026">
    <property type="protein sequence ID" value="ERM82499.1"/>
    <property type="molecule type" value="Genomic_DNA"/>
</dbReference>
<evidence type="ECO:0000313" key="2">
    <source>
        <dbReference type="EMBL" id="ERM82499.1"/>
    </source>
</evidence>
<feature type="transmembrane region" description="Helical" evidence="1">
    <location>
        <begin position="6"/>
        <end position="27"/>
    </location>
</feature>
<accession>U5BY55</accession>
<sequence length="42" mass="5174">MKKWNFLLFLNFKVNFNFLYLIFGNFIKPQKSKDRKSIGLKF</sequence>
<dbReference type="AlphaFoldDB" id="U5BY55"/>